<dbReference type="InterPro" id="IPR013766">
    <property type="entry name" value="Thioredoxin_domain"/>
</dbReference>
<dbReference type="SUPFAM" id="SSF52833">
    <property type="entry name" value="Thioredoxin-like"/>
    <property type="match status" value="1"/>
</dbReference>
<dbReference type="GO" id="GO:0046872">
    <property type="term" value="F:metal ion binding"/>
    <property type="evidence" value="ECO:0007669"/>
    <property type="project" value="UniProtKB-KW"/>
</dbReference>
<feature type="chain" id="PRO_5039599953" evidence="5">
    <location>
        <begin position="18"/>
        <end position="222"/>
    </location>
</feature>
<keyword evidence="2 3" id="KW-0186">Copper</keyword>
<evidence type="ECO:0000256" key="2">
    <source>
        <dbReference type="ARBA" id="ARBA00023008"/>
    </source>
</evidence>
<protein>
    <submittedName>
        <fullName evidence="7">SCO family protein</fullName>
    </submittedName>
</protein>
<dbReference type="CDD" id="cd02968">
    <property type="entry name" value="SCO"/>
    <property type="match status" value="1"/>
</dbReference>
<feature type="signal peptide" evidence="5">
    <location>
        <begin position="1"/>
        <end position="17"/>
    </location>
</feature>
<feature type="disulfide bond" description="Redox-active" evidence="4">
    <location>
        <begin position="80"/>
        <end position="84"/>
    </location>
</feature>
<comment type="caution">
    <text evidence="7">The sequence shown here is derived from an EMBL/GenBank/DDBJ whole genome shotgun (WGS) entry which is preliminary data.</text>
</comment>
<evidence type="ECO:0000256" key="4">
    <source>
        <dbReference type="PIRSR" id="PIRSR603782-2"/>
    </source>
</evidence>
<accession>A0A9D2RGP7</accession>
<dbReference type="Pfam" id="PF02630">
    <property type="entry name" value="SCO1-SenC"/>
    <property type="match status" value="1"/>
</dbReference>
<evidence type="ECO:0000256" key="3">
    <source>
        <dbReference type="PIRSR" id="PIRSR603782-1"/>
    </source>
</evidence>
<keyword evidence="5" id="KW-0732">Signal</keyword>
<organism evidence="7 8">
    <name type="scientific">Candidatus Paenalcaligenes intestinipullorum</name>
    <dbReference type="NCBI Taxonomy" id="2838718"/>
    <lineage>
        <taxon>Bacteria</taxon>
        <taxon>Pseudomonadati</taxon>
        <taxon>Pseudomonadota</taxon>
        <taxon>Betaproteobacteria</taxon>
        <taxon>Burkholderiales</taxon>
        <taxon>Alcaligenaceae</taxon>
        <taxon>Paenalcaligenes</taxon>
    </lineage>
</organism>
<dbReference type="InterPro" id="IPR036249">
    <property type="entry name" value="Thioredoxin-like_sf"/>
</dbReference>
<feature type="domain" description="Thioredoxin" evidence="6">
    <location>
        <begin position="39"/>
        <end position="191"/>
    </location>
</feature>
<dbReference type="AlphaFoldDB" id="A0A9D2RGP7"/>
<evidence type="ECO:0000259" key="6">
    <source>
        <dbReference type="PROSITE" id="PS51352"/>
    </source>
</evidence>
<dbReference type="EMBL" id="DWUQ01000011">
    <property type="protein sequence ID" value="HJD43510.1"/>
    <property type="molecule type" value="Genomic_DNA"/>
</dbReference>
<dbReference type="Proteomes" id="UP000823889">
    <property type="component" value="Unassembled WGS sequence"/>
</dbReference>
<evidence type="ECO:0000256" key="1">
    <source>
        <dbReference type="ARBA" id="ARBA00010996"/>
    </source>
</evidence>
<feature type="binding site" evidence="3">
    <location>
        <position position="80"/>
    </location>
    <ligand>
        <name>Cu cation</name>
        <dbReference type="ChEBI" id="CHEBI:23378"/>
    </ligand>
</feature>
<feature type="binding site" evidence="3">
    <location>
        <position position="84"/>
    </location>
    <ligand>
        <name>Cu cation</name>
        <dbReference type="ChEBI" id="CHEBI:23378"/>
    </ligand>
</feature>
<dbReference type="Gene3D" id="3.40.30.10">
    <property type="entry name" value="Glutaredoxin"/>
    <property type="match status" value="1"/>
</dbReference>
<comment type="similarity">
    <text evidence="1">Belongs to the SCO1/2 family.</text>
</comment>
<evidence type="ECO:0000313" key="8">
    <source>
        <dbReference type="Proteomes" id="UP000823889"/>
    </source>
</evidence>
<name>A0A9D2RGP7_9BURK</name>
<dbReference type="InterPro" id="IPR003782">
    <property type="entry name" value="SCO1/SenC"/>
</dbReference>
<reference evidence="7" key="1">
    <citation type="journal article" date="2021" name="PeerJ">
        <title>Extensive microbial diversity within the chicken gut microbiome revealed by metagenomics and culture.</title>
        <authorList>
            <person name="Gilroy R."/>
            <person name="Ravi A."/>
            <person name="Getino M."/>
            <person name="Pursley I."/>
            <person name="Horton D.L."/>
            <person name="Alikhan N.F."/>
            <person name="Baker D."/>
            <person name="Gharbi K."/>
            <person name="Hall N."/>
            <person name="Watson M."/>
            <person name="Adriaenssens E.M."/>
            <person name="Foster-Nyarko E."/>
            <person name="Jarju S."/>
            <person name="Secka A."/>
            <person name="Antonio M."/>
            <person name="Oren A."/>
            <person name="Chaudhuri R.R."/>
            <person name="La Ragione R."/>
            <person name="Hildebrand F."/>
            <person name="Pallen M.J."/>
        </authorList>
    </citation>
    <scope>NUCLEOTIDE SEQUENCE</scope>
    <source>
        <strain evidence="7">9264</strain>
    </source>
</reference>
<keyword evidence="4" id="KW-1015">Disulfide bond</keyword>
<evidence type="ECO:0000256" key="5">
    <source>
        <dbReference type="SAM" id="SignalP"/>
    </source>
</evidence>
<sequence length="222" mass="24595">MKTWLSLVLIASGSWLALNHLTDGFTALTSETARRNSIAAAPRELPTVSLRGVGNRLHTLQDILDDDGRVAIVNFFYSRCVTLCLAMGSELEALQDEIIEQGLQNQVRLISISFDPKDSADRLQRYAYKMHAEPTLWEFYSFEDQQSGQALLDRFGIVVIPAPLGEFEHNAAYHIVYPSNKLARIVDVGEGQFALSYARQASAQPTLGLSPMPDSSSSFQTN</sequence>
<proteinExistence type="inferred from homology"/>
<gene>
    <name evidence="7" type="ORF">H9906_00585</name>
</gene>
<dbReference type="PROSITE" id="PS51352">
    <property type="entry name" value="THIOREDOXIN_2"/>
    <property type="match status" value="1"/>
</dbReference>
<reference evidence="7" key="2">
    <citation type="submission" date="2021-04" db="EMBL/GenBank/DDBJ databases">
        <authorList>
            <person name="Gilroy R."/>
        </authorList>
    </citation>
    <scope>NUCLEOTIDE SEQUENCE</scope>
    <source>
        <strain evidence="7">9264</strain>
    </source>
</reference>
<keyword evidence="3" id="KW-0479">Metal-binding</keyword>
<evidence type="ECO:0000313" key="7">
    <source>
        <dbReference type="EMBL" id="HJD43510.1"/>
    </source>
</evidence>